<dbReference type="GO" id="GO:0051536">
    <property type="term" value="F:iron-sulfur cluster binding"/>
    <property type="evidence" value="ECO:0007669"/>
    <property type="project" value="InterPro"/>
</dbReference>
<proteinExistence type="predicted"/>
<dbReference type="PROSITE" id="PS51085">
    <property type="entry name" value="2FE2S_FER_2"/>
    <property type="match status" value="1"/>
</dbReference>
<gene>
    <name evidence="2" type="ORF">BCY91_04515</name>
</gene>
<name>A0A419S5M5_9SPHI</name>
<sequence>MQGNITFELIYEGESHTVSVRRNEYVNLMMLIYDQFADEEFGDCRGMGKCGTCMVQVLNQQQPLSDYGRNETVTLAKMNASNAGVRLSCQLLIDERLNGLRIRVI</sequence>
<feature type="domain" description="2Fe-2S ferredoxin-type" evidence="1">
    <location>
        <begin position="5"/>
        <end position="105"/>
    </location>
</feature>
<evidence type="ECO:0000259" key="1">
    <source>
        <dbReference type="PROSITE" id="PS51085"/>
    </source>
</evidence>
<reference evidence="2 3" key="1">
    <citation type="submission" date="2016-07" db="EMBL/GenBank/DDBJ databases">
        <title>Genome of Pelobium manganitolerans.</title>
        <authorList>
            <person name="Wu S."/>
            <person name="Wang G."/>
        </authorList>
    </citation>
    <scope>NUCLEOTIDE SEQUENCE [LARGE SCALE GENOMIC DNA]</scope>
    <source>
        <strain evidence="2 3">YS-25</strain>
    </source>
</reference>
<evidence type="ECO:0000313" key="2">
    <source>
        <dbReference type="EMBL" id="RKD16151.1"/>
    </source>
</evidence>
<dbReference type="SUPFAM" id="SSF54292">
    <property type="entry name" value="2Fe-2S ferredoxin-like"/>
    <property type="match status" value="1"/>
</dbReference>
<dbReference type="Pfam" id="PF00111">
    <property type="entry name" value="Fer2"/>
    <property type="match status" value="1"/>
</dbReference>
<dbReference type="InterPro" id="IPR012675">
    <property type="entry name" value="Beta-grasp_dom_sf"/>
</dbReference>
<accession>A0A419S5M5</accession>
<keyword evidence="3" id="KW-1185">Reference proteome</keyword>
<dbReference type="AlphaFoldDB" id="A0A419S5M5"/>
<dbReference type="InterPro" id="IPR036010">
    <property type="entry name" value="2Fe-2S_ferredoxin-like_sf"/>
</dbReference>
<dbReference type="RefSeq" id="WP_120181648.1">
    <property type="nucleotide sequence ID" value="NZ_CBINCU010000014.1"/>
</dbReference>
<evidence type="ECO:0000313" key="3">
    <source>
        <dbReference type="Proteomes" id="UP000283433"/>
    </source>
</evidence>
<protein>
    <submittedName>
        <fullName evidence="2">Ferredoxin</fullName>
    </submittedName>
</protein>
<dbReference type="OrthoDB" id="9799640at2"/>
<dbReference type="Gene3D" id="3.10.20.30">
    <property type="match status" value="1"/>
</dbReference>
<dbReference type="Proteomes" id="UP000283433">
    <property type="component" value="Unassembled WGS sequence"/>
</dbReference>
<dbReference type="InterPro" id="IPR001041">
    <property type="entry name" value="2Fe-2S_ferredoxin-type"/>
</dbReference>
<comment type="caution">
    <text evidence="2">The sequence shown here is derived from an EMBL/GenBank/DDBJ whole genome shotgun (WGS) entry which is preliminary data.</text>
</comment>
<organism evidence="2 3">
    <name type="scientific">Pelobium manganitolerans</name>
    <dbReference type="NCBI Taxonomy" id="1842495"/>
    <lineage>
        <taxon>Bacteria</taxon>
        <taxon>Pseudomonadati</taxon>
        <taxon>Bacteroidota</taxon>
        <taxon>Sphingobacteriia</taxon>
        <taxon>Sphingobacteriales</taxon>
        <taxon>Sphingobacteriaceae</taxon>
        <taxon>Pelobium</taxon>
    </lineage>
</organism>
<dbReference type="EMBL" id="MBTA01000023">
    <property type="protein sequence ID" value="RKD16151.1"/>
    <property type="molecule type" value="Genomic_DNA"/>
</dbReference>